<organism evidence="1 2">
    <name type="scientific">Polyangium spumosum</name>
    <dbReference type="NCBI Taxonomy" id="889282"/>
    <lineage>
        <taxon>Bacteria</taxon>
        <taxon>Pseudomonadati</taxon>
        <taxon>Myxococcota</taxon>
        <taxon>Polyangia</taxon>
        <taxon>Polyangiales</taxon>
        <taxon>Polyangiaceae</taxon>
        <taxon>Polyangium</taxon>
    </lineage>
</organism>
<comment type="caution">
    <text evidence="1">The sequence shown here is derived from an EMBL/GenBank/DDBJ whole genome shotgun (WGS) entry which is preliminary data.</text>
</comment>
<proteinExistence type="predicted"/>
<reference evidence="1 2" key="1">
    <citation type="submission" date="2019-10" db="EMBL/GenBank/DDBJ databases">
        <title>A soil myxobacterium in the family Polyangiaceae.</title>
        <authorList>
            <person name="Li Y."/>
            <person name="Wang J."/>
        </authorList>
    </citation>
    <scope>NUCLEOTIDE SEQUENCE [LARGE SCALE GENOMIC DNA]</scope>
    <source>
        <strain evidence="1 2">DSM 14734</strain>
    </source>
</reference>
<dbReference type="EMBL" id="WJIE01000014">
    <property type="protein sequence ID" value="MRG96886.1"/>
    <property type="molecule type" value="Genomic_DNA"/>
</dbReference>
<protein>
    <submittedName>
        <fullName evidence="1">Uncharacterized protein</fullName>
    </submittedName>
</protein>
<evidence type="ECO:0000313" key="2">
    <source>
        <dbReference type="Proteomes" id="UP000440224"/>
    </source>
</evidence>
<dbReference type="Proteomes" id="UP000440224">
    <property type="component" value="Unassembled WGS sequence"/>
</dbReference>
<keyword evidence="2" id="KW-1185">Reference proteome</keyword>
<sequence length="99" mass="10825">MANALAEGINCIAAFVKALRDDPATTPDPDWVTIVHEMERALDGIVGKEVSTDMVVREEDRDRVRRLRALVSDWVATGKAPDELQSTAEAVLMSFGITV</sequence>
<evidence type="ECO:0000313" key="1">
    <source>
        <dbReference type="EMBL" id="MRG96886.1"/>
    </source>
</evidence>
<dbReference type="AlphaFoldDB" id="A0A6N7Q111"/>
<name>A0A6N7Q111_9BACT</name>
<accession>A0A6N7Q111</accession>
<dbReference type="RefSeq" id="WP_153823685.1">
    <property type="nucleotide sequence ID" value="NZ_WJIE01000014.1"/>
</dbReference>
<gene>
    <name evidence="1" type="ORF">GF068_33925</name>
</gene>